<proteinExistence type="predicted"/>
<organism evidence="1">
    <name type="scientific">Thermocrispum agreste</name>
    <dbReference type="NCBI Taxonomy" id="37925"/>
    <lineage>
        <taxon>Bacteria</taxon>
        <taxon>Bacillati</taxon>
        <taxon>Actinomycetota</taxon>
        <taxon>Actinomycetes</taxon>
        <taxon>Pseudonocardiales</taxon>
        <taxon>Pseudonocardiaceae</taxon>
        <taxon>Thermocrispum</taxon>
    </lineage>
</organism>
<reference evidence="1" key="1">
    <citation type="submission" date="2018-05" db="EMBL/GenBank/DDBJ databases">
        <authorList>
            <person name="Lanie J.A."/>
            <person name="Ng W.-L."/>
            <person name="Kazmierczak K.M."/>
            <person name="Andrzejewski T.M."/>
            <person name="Davidsen T.M."/>
            <person name="Wayne K.J."/>
            <person name="Tettelin H."/>
            <person name="Glass J.I."/>
            <person name="Rusch D."/>
            <person name="Podicherti R."/>
            <person name="Tsui H.-C.T."/>
            <person name="Winkler M.E."/>
        </authorList>
    </citation>
    <scope>NUCLEOTIDE SEQUENCE</scope>
    <source>
        <strain evidence="1">ZC4RG45</strain>
    </source>
</reference>
<sequence length="100" mass="11606">MRWCGWLGLVRWCDWLGLVRWCEWLGLVRRNQLAEFGFGQPGGRRIPLVDELPHLAIELGYGIEGSWPTYLLVGRRRQGLQRGGRSRCSRWFPVVGLLGR</sequence>
<accession>A0A2W4JSL4</accession>
<dbReference type="EMBL" id="QGUI01000019">
    <property type="protein sequence ID" value="PZN01359.1"/>
    <property type="molecule type" value="Genomic_DNA"/>
</dbReference>
<name>A0A2W4JSL4_9PSEU</name>
<comment type="caution">
    <text evidence="1">The sequence shown here is derived from an EMBL/GenBank/DDBJ whole genome shotgun (WGS) entry which is preliminary data.</text>
</comment>
<protein>
    <submittedName>
        <fullName evidence="1">Uncharacterized protein</fullName>
    </submittedName>
</protein>
<dbReference type="AlphaFoldDB" id="A0A2W4JSL4"/>
<gene>
    <name evidence="1" type="ORF">DIU77_00910</name>
</gene>
<evidence type="ECO:0000313" key="1">
    <source>
        <dbReference type="EMBL" id="PZN01359.1"/>
    </source>
</evidence>